<evidence type="ECO:0000256" key="7">
    <source>
        <dbReference type="SAM" id="Phobius"/>
    </source>
</evidence>
<dbReference type="GO" id="GO:0006508">
    <property type="term" value="P:proteolysis"/>
    <property type="evidence" value="ECO:0007669"/>
    <property type="project" value="UniProtKB-KW"/>
</dbReference>
<feature type="transmembrane region" description="Helical" evidence="7">
    <location>
        <begin position="41"/>
        <end position="60"/>
    </location>
</feature>
<comment type="similarity">
    <text evidence="2">Belongs to the peptidase S54 family.</text>
</comment>
<feature type="transmembrane region" description="Helical" evidence="7">
    <location>
        <begin position="199"/>
        <end position="216"/>
    </location>
</feature>
<proteinExistence type="inferred from homology"/>
<dbReference type="STRING" id="1123357.SAMN02745244_01257"/>
<comment type="subcellular location">
    <subcellularLocation>
        <location evidence="1">Membrane</location>
        <topology evidence="1">Multi-pass membrane protein</topology>
    </subcellularLocation>
</comment>
<dbReference type="InterPro" id="IPR035952">
    <property type="entry name" value="Rhomboid-like_sf"/>
</dbReference>
<dbReference type="GO" id="GO:0016020">
    <property type="term" value="C:membrane"/>
    <property type="evidence" value="ECO:0007669"/>
    <property type="project" value="UniProtKB-SubCell"/>
</dbReference>
<dbReference type="Gene3D" id="1.20.1540.10">
    <property type="entry name" value="Rhomboid-like"/>
    <property type="match status" value="1"/>
</dbReference>
<feature type="transmembrane region" description="Helical" evidence="7">
    <location>
        <begin position="222"/>
        <end position="238"/>
    </location>
</feature>
<evidence type="ECO:0000256" key="6">
    <source>
        <dbReference type="ARBA" id="ARBA00023136"/>
    </source>
</evidence>
<dbReference type="SUPFAM" id="SSF144091">
    <property type="entry name" value="Rhomboid-like"/>
    <property type="match status" value="1"/>
</dbReference>
<dbReference type="AlphaFoldDB" id="A0A1M6ERB2"/>
<evidence type="ECO:0000256" key="4">
    <source>
        <dbReference type="ARBA" id="ARBA00022801"/>
    </source>
</evidence>
<dbReference type="EMBL" id="FQZG01000018">
    <property type="protein sequence ID" value="SHI88031.1"/>
    <property type="molecule type" value="Genomic_DNA"/>
</dbReference>
<organism evidence="9 10">
    <name type="scientific">Tessaracoccus bendigoensis DSM 12906</name>
    <dbReference type="NCBI Taxonomy" id="1123357"/>
    <lineage>
        <taxon>Bacteria</taxon>
        <taxon>Bacillati</taxon>
        <taxon>Actinomycetota</taxon>
        <taxon>Actinomycetes</taxon>
        <taxon>Propionibacteriales</taxon>
        <taxon>Propionibacteriaceae</taxon>
        <taxon>Tessaracoccus</taxon>
    </lineage>
</organism>
<keyword evidence="10" id="KW-1185">Reference proteome</keyword>
<keyword evidence="6 7" id="KW-0472">Membrane</keyword>
<feature type="transmembrane region" description="Helical" evidence="7">
    <location>
        <begin position="171"/>
        <end position="192"/>
    </location>
</feature>
<feature type="transmembrane region" description="Helical" evidence="7">
    <location>
        <begin position="245"/>
        <end position="266"/>
    </location>
</feature>
<dbReference type="Proteomes" id="UP000184512">
    <property type="component" value="Unassembled WGS sequence"/>
</dbReference>
<dbReference type="InterPro" id="IPR022764">
    <property type="entry name" value="Peptidase_S54_rhomboid_dom"/>
</dbReference>
<dbReference type="InterPro" id="IPR050925">
    <property type="entry name" value="Rhomboid_protease_S54"/>
</dbReference>
<feature type="domain" description="Peptidase S54 rhomboid" evidence="8">
    <location>
        <begin position="105"/>
        <end position="236"/>
    </location>
</feature>
<sequence>MIPGSVGFQCPECVARGMKETRQNELPHGGTRSRNPRGTSIALIGINLAVWVAILLTGRYTSRVYDLFALSPQGLCVSPDNMIYDLTEALCVTNNMTWIDGVASGAFWQVITSGFTHVGVVHILFNMLVLWMLAPSLEQALGRTRLLAVYLVALLGGSAGVMLFSEPYSTTVGASGAIYGLMGALLVLSIRYKGDIRNILVWLGINVAISFTIANVSWQGHIGGLLGGAAVAAILVYLPKDKRKLQWPLIGAVVLIFIAIIATRAVQLA</sequence>
<evidence type="ECO:0000256" key="1">
    <source>
        <dbReference type="ARBA" id="ARBA00004141"/>
    </source>
</evidence>
<dbReference type="PANTHER" id="PTHR43731">
    <property type="entry name" value="RHOMBOID PROTEASE"/>
    <property type="match status" value="1"/>
</dbReference>
<evidence type="ECO:0000313" key="9">
    <source>
        <dbReference type="EMBL" id="SHI88031.1"/>
    </source>
</evidence>
<keyword evidence="5 7" id="KW-1133">Transmembrane helix</keyword>
<dbReference type="GO" id="GO:0004252">
    <property type="term" value="F:serine-type endopeptidase activity"/>
    <property type="evidence" value="ECO:0007669"/>
    <property type="project" value="InterPro"/>
</dbReference>
<protein>
    <submittedName>
        <fullName evidence="9">Membrane associated serine protease, rhomboid family</fullName>
    </submittedName>
</protein>
<feature type="transmembrane region" description="Helical" evidence="7">
    <location>
        <begin position="146"/>
        <end position="165"/>
    </location>
</feature>
<evidence type="ECO:0000313" key="10">
    <source>
        <dbReference type="Proteomes" id="UP000184512"/>
    </source>
</evidence>
<keyword evidence="4" id="KW-0378">Hydrolase</keyword>
<evidence type="ECO:0000256" key="5">
    <source>
        <dbReference type="ARBA" id="ARBA00022989"/>
    </source>
</evidence>
<dbReference type="PANTHER" id="PTHR43731:SF14">
    <property type="entry name" value="PRESENILIN-ASSOCIATED RHOMBOID-LIKE PROTEIN, MITOCHONDRIAL"/>
    <property type="match status" value="1"/>
</dbReference>
<evidence type="ECO:0000256" key="3">
    <source>
        <dbReference type="ARBA" id="ARBA00022692"/>
    </source>
</evidence>
<feature type="transmembrane region" description="Helical" evidence="7">
    <location>
        <begin position="106"/>
        <end position="134"/>
    </location>
</feature>
<accession>A0A1M6ERB2</accession>
<evidence type="ECO:0000256" key="2">
    <source>
        <dbReference type="ARBA" id="ARBA00009045"/>
    </source>
</evidence>
<name>A0A1M6ERB2_9ACTN</name>
<reference evidence="9 10" key="1">
    <citation type="submission" date="2016-11" db="EMBL/GenBank/DDBJ databases">
        <authorList>
            <person name="Jaros S."/>
            <person name="Januszkiewicz K."/>
            <person name="Wedrychowicz H."/>
        </authorList>
    </citation>
    <scope>NUCLEOTIDE SEQUENCE [LARGE SCALE GENOMIC DNA]</scope>
    <source>
        <strain evidence="9 10">DSM 12906</strain>
    </source>
</reference>
<dbReference type="Pfam" id="PF01694">
    <property type="entry name" value="Rhomboid"/>
    <property type="match status" value="1"/>
</dbReference>
<evidence type="ECO:0000259" key="8">
    <source>
        <dbReference type="Pfam" id="PF01694"/>
    </source>
</evidence>
<gene>
    <name evidence="9" type="ORF">SAMN02745244_01257</name>
</gene>
<keyword evidence="3 7" id="KW-0812">Transmembrane</keyword>
<keyword evidence="9" id="KW-0645">Protease</keyword>